<evidence type="ECO:0000313" key="2">
    <source>
        <dbReference type="Proteomes" id="UP000656319"/>
    </source>
</evidence>
<dbReference type="Proteomes" id="UP000656319">
    <property type="component" value="Unassembled WGS sequence"/>
</dbReference>
<comment type="caution">
    <text evidence="1">The sequence shown here is derived from an EMBL/GenBank/DDBJ whole genome shotgun (WGS) entry which is preliminary data.</text>
</comment>
<gene>
    <name evidence="1" type="ORF">LMG27952_03916</name>
</gene>
<organism evidence="1 2">
    <name type="scientific">Paraburkholderia hiiakae</name>
    <dbReference type="NCBI Taxonomy" id="1081782"/>
    <lineage>
        <taxon>Bacteria</taxon>
        <taxon>Pseudomonadati</taxon>
        <taxon>Pseudomonadota</taxon>
        <taxon>Betaproteobacteria</taxon>
        <taxon>Burkholderiales</taxon>
        <taxon>Burkholderiaceae</taxon>
        <taxon>Paraburkholderia</taxon>
    </lineage>
</organism>
<sequence>MSYGLDFSDYRFLTDHKGNKLRADIPYAMFSMLIECRQAALAAQTRQIEEAVNRAAPVSRQQTIHPTPRLRFSRFPIRAAASHSEAGNSSKPCLAHRPYLSRHRPKAMLRHPASPPMTPLGACI</sequence>
<evidence type="ECO:0000313" key="1">
    <source>
        <dbReference type="EMBL" id="CAD6542630.1"/>
    </source>
</evidence>
<name>A0ABM8NTD5_9BURK</name>
<proteinExistence type="predicted"/>
<reference evidence="1 2" key="1">
    <citation type="submission" date="2020-10" db="EMBL/GenBank/DDBJ databases">
        <authorList>
            <person name="Peeters C."/>
        </authorList>
    </citation>
    <scope>NUCLEOTIDE SEQUENCE [LARGE SCALE GENOMIC DNA]</scope>
    <source>
        <strain evidence="1 2">LMG 27952</strain>
    </source>
</reference>
<protein>
    <submittedName>
        <fullName evidence="1">Uncharacterized protein</fullName>
    </submittedName>
</protein>
<keyword evidence="2" id="KW-1185">Reference proteome</keyword>
<dbReference type="EMBL" id="CAJHCQ010000010">
    <property type="protein sequence ID" value="CAD6542630.1"/>
    <property type="molecule type" value="Genomic_DNA"/>
</dbReference>
<accession>A0ABM8NTD5</accession>